<comment type="caution">
    <text evidence="1">The sequence shown here is derived from an EMBL/GenBank/DDBJ whole genome shotgun (WGS) entry which is preliminary data.</text>
</comment>
<keyword evidence="2" id="KW-1185">Reference proteome</keyword>
<proteinExistence type="predicted"/>
<organism evidence="1 2">
    <name type="scientific">Schizothecium vesticola</name>
    <dbReference type="NCBI Taxonomy" id="314040"/>
    <lineage>
        <taxon>Eukaryota</taxon>
        <taxon>Fungi</taxon>
        <taxon>Dikarya</taxon>
        <taxon>Ascomycota</taxon>
        <taxon>Pezizomycotina</taxon>
        <taxon>Sordariomycetes</taxon>
        <taxon>Sordariomycetidae</taxon>
        <taxon>Sordariales</taxon>
        <taxon>Schizotheciaceae</taxon>
        <taxon>Schizothecium</taxon>
    </lineage>
</organism>
<accession>A0AA40FAS7</accession>
<gene>
    <name evidence="1" type="ORF">B0T18DRAFT_399020</name>
</gene>
<evidence type="ECO:0000313" key="1">
    <source>
        <dbReference type="EMBL" id="KAK0754368.1"/>
    </source>
</evidence>
<sequence length="184" mass="20409">MNTRRSLGPLSVRLKSNLLPINNLSWYSKHQPRTYSTTTPTTTTTTATMHLPTLTTLLLAAFVAAAPSPAKRCRMGYQLRPCWVYWDDLNCEMYIPLGVTYEFDDAAKQVTIRGLCDSCAVALAREEVSARSDTWATSFGRVRDLGNGTFVIKDTGDRNGYFSLLKGLEPNPGAYGDSCYYLGD</sequence>
<dbReference type="EMBL" id="JAUKUD010000001">
    <property type="protein sequence ID" value="KAK0754368.1"/>
    <property type="molecule type" value="Genomic_DNA"/>
</dbReference>
<dbReference type="Proteomes" id="UP001172155">
    <property type="component" value="Unassembled WGS sequence"/>
</dbReference>
<reference evidence="1" key="1">
    <citation type="submission" date="2023-06" db="EMBL/GenBank/DDBJ databases">
        <title>Genome-scale phylogeny and comparative genomics of the fungal order Sordariales.</title>
        <authorList>
            <consortium name="Lawrence Berkeley National Laboratory"/>
            <person name="Hensen N."/>
            <person name="Bonometti L."/>
            <person name="Westerberg I."/>
            <person name="Brannstrom I.O."/>
            <person name="Guillou S."/>
            <person name="Cros-Aarteil S."/>
            <person name="Calhoun S."/>
            <person name="Haridas S."/>
            <person name="Kuo A."/>
            <person name="Mondo S."/>
            <person name="Pangilinan J."/>
            <person name="Riley R."/>
            <person name="LaButti K."/>
            <person name="Andreopoulos B."/>
            <person name="Lipzen A."/>
            <person name="Chen C."/>
            <person name="Yanf M."/>
            <person name="Daum C."/>
            <person name="Ng V."/>
            <person name="Clum A."/>
            <person name="Steindorff A."/>
            <person name="Ohm R."/>
            <person name="Martin F."/>
            <person name="Silar P."/>
            <person name="Natvig D."/>
            <person name="Lalanne C."/>
            <person name="Gautier V."/>
            <person name="Ament-velasquez S.L."/>
            <person name="Kruys A."/>
            <person name="Hutchinson M.I."/>
            <person name="Powell A.J."/>
            <person name="Barry K."/>
            <person name="Miller A.N."/>
            <person name="Grigoriev I.V."/>
            <person name="Debuchy R."/>
            <person name="Gladieux P."/>
            <person name="Thoren M.H."/>
            <person name="Johannesson H."/>
        </authorList>
    </citation>
    <scope>NUCLEOTIDE SEQUENCE</scope>
    <source>
        <strain evidence="1">SMH3187-1</strain>
    </source>
</reference>
<protein>
    <submittedName>
        <fullName evidence="1">Uncharacterized protein</fullName>
    </submittedName>
</protein>
<name>A0AA40FAS7_9PEZI</name>
<dbReference type="AlphaFoldDB" id="A0AA40FAS7"/>
<evidence type="ECO:0000313" key="2">
    <source>
        <dbReference type="Proteomes" id="UP001172155"/>
    </source>
</evidence>